<dbReference type="InterPro" id="IPR036804">
    <property type="entry name" value="CheR_N_sf"/>
</dbReference>
<dbReference type="AlphaFoldDB" id="A0A2A4TA72"/>
<sequence>MKASLENHEFEKISELLATDSGIIIKPDQKYLVETRLRGFAKQREFNNFSELYQRLVVNREDFKYFVDLMTTNETLWFRDQSCWETLKHRILPEFIRELETGRQSITIWSAACSTGQEPYSLAIQIYELLKAKGKTALWPRFRILGTDLSDTVLQTAKGAIYDAFSIKRGLSSSRLHAYFEEREEGWALNEQIKEIVEFRPFNLMHSFLLLGRFDLILCRNVLIYFSEATKLRLLDKFYQSLAPNRYLMMGGTESIMGLKTKFETLAFDKAVFYQKSLKN</sequence>
<name>A0A2A4TA72_9DELT</name>
<dbReference type="InterPro" id="IPR029063">
    <property type="entry name" value="SAM-dependent_MTases_sf"/>
</dbReference>
<dbReference type="PANTHER" id="PTHR24422">
    <property type="entry name" value="CHEMOTAXIS PROTEIN METHYLTRANSFERASE"/>
    <property type="match status" value="1"/>
</dbReference>
<dbReference type="Pfam" id="PF03705">
    <property type="entry name" value="CheR_N"/>
    <property type="match status" value="1"/>
</dbReference>
<dbReference type="SMART" id="SM00138">
    <property type="entry name" value="MeTrc"/>
    <property type="match status" value="1"/>
</dbReference>
<dbReference type="GO" id="GO:0032259">
    <property type="term" value="P:methylation"/>
    <property type="evidence" value="ECO:0007669"/>
    <property type="project" value="UniProtKB-KW"/>
</dbReference>
<keyword evidence="5" id="KW-0949">S-adenosyl-L-methionine</keyword>
<evidence type="ECO:0000256" key="5">
    <source>
        <dbReference type="ARBA" id="ARBA00022691"/>
    </source>
</evidence>
<comment type="caution">
    <text evidence="7">The sequence shown here is derived from an EMBL/GenBank/DDBJ whole genome shotgun (WGS) entry which is preliminary data.</text>
</comment>
<keyword evidence="4" id="KW-0808">Transferase</keyword>
<dbReference type="Gene3D" id="3.40.50.150">
    <property type="entry name" value="Vaccinia Virus protein VP39"/>
    <property type="match status" value="1"/>
</dbReference>
<evidence type="ECO:0000256" key="3">
    <source>
        <dbReference type="ARBA" id="ARBA00022603"/>
    </source>
</evidence>
<protein>
    <recommendedName>
        <fullName evidence="2">protein-glutamate O-methyltransferase</fullName>
        <ecNumber evidence="2">2.1.1.80</ecNumber>
    </recommendedName>
</protein>
<reference evidence="8" key="1">
    <citation type="submission" date="2017-08" db="EMBL/GenBank/DDBJ databases">
        <title>A dynamic microbial community with high functional redundancy inhabits the cold, oxic subseafloor aquifer.</title>
        <authorList>
            <person name="Tully B.J."/>
            <person name="Wheat C.G."/>
            <person name="Glazer B.T."/>
            <person name="Huber J.A."/>
        </authorList>
    </citation>
    <scope>NUCLEOTIDE SEQUENCE [LARGE SCALE GENOMIC DNA]</scope>
</reference>
<evidence type="ECO:0000256" key="1">
    <source>
        <dbReference type="ARBA" id="ARBA00001541"/>
    </source>
</evidence>
<dbReference type="InterPro" id="IPR022642">
    <property type="entry name" value="CheR_C"/>
</dbReference>
<dbReference type="InterPro" id="IPR050903">
    <property type="entry name" value="Bact_Chemotaxis_MeTrfase"/>
</dbReference>
<dbReference type="EMBL" id="NVSR01000005">
    <property type="protein sequence ID" value="PCI30442.1"/>
    <property type="molecule type" value="Genomic_DNA"/>
</dbReference>
<dbReference type="EC" id="2.1.1.80" evidence="2"/>
<evidence type="ECO:0000256" key="4">
    <source>
        <dbReference type="ARBA" id="ARBA00022679"/>
    </source>
</evidence>
<dbReference type="PANTHER" id="PTHR24422:SF21">
    <property type="entry name" value="CHEMOTAXIS PROTEIN METHYLTRANSFERASE 1"/>
    <property type="match status" value="1"/>
</dbReference>
<dbReference type="Pfam" id="PF01739">
    <property type="entry name" value="CheR"/>
    <property type="match status" value="1"/>
</dbReference>
<dbReference type="Gene3D" id="1.10.155.10">
    <property type="entry name" value="Chemotaxis receptor methyltransferase CheR, N-terminal domain"/>
    <property type="match status" value="1"/>
</dbReference>
<keyword evidence="3" id="KW-0489">Methyltransferase</keyword>
<dbReference type="GO" id="GO:0008983">
    <property type="term" value="F:protein-glutamate O-methyltransferase activity"/>
    <property type="evidence" value="ECO:0007669"/>
    <property type="project" value="UniProtKB-EC"/>
</dbReference>
<evidence type="ECO:0000313" key="8">
    <source>
        <dbReference type="Proteomes" id="UP000218113"/>
    </source>
</evidence>
<dbReference type="Proteomes" id="UP000218113">
    <property type="component" value="Unassembled WGS sequence"/>
</dbReference>
<proteinExistence type="predicted"/>
<dbReference type="InterPro" id="IPR000780">
    <property type="entry name" value="CheR_MeTrfase"/>
</dbReference>
<dbReference type="InterPro" id="IPR022641">
    <property type="entry name" value="CheR_N"/>
</dbReference>
<gene>
    <name evidence="7" type="ORF">COB67_01990</name>
</gene>
<evidence type="ECO:0000259" key="6">
    <source>
        <dbReference type="PROSITE" id="PS50123"/>
    </source>
</evidence>
<evidence type="ECO:0000256" key="2">
    <source>
        <dbReference type="ARBA" id="ARBA00012534"/>
    </source>
</evidence>
<dbReference type="PROSITE" id="PS50123">
    <property type="entry name" value="CHER"/>
    <property type="match status" value="1"/>
</dbReference>
<dbReference type="SUPFAM" id="SSF53335">
    <property type="entry name" value="S-adenosyl-L-methionine-dependent methyltransferases"/>
    <property type="match status" value="1"/>
</dbReference>
<accession>A0A2A4TA72</accession>
<dbReference type="SUPFAM" id="SSF47757">
    <property type="entry name" value="Chemotaxis receptor methyltransferase CheR, N-terminal domain"/>
    <property type="match status" value="1"/>
</dbReference>
<dbReference type="PRINTS" id="PR00996">
    <property type="entry name" value="CHERMTFRASE"/>
</dbReference>
<comment type="catalytic activity">
    <reaction evidence="1">
        <text>L-glutamyl-[protein] + S-adenosyl-L-methionine = [protein]-L-glutamate 5-O-methyl ester + S-adenosyl-L-homocysteine</text>
        <dbReference type="Rhea" id="RHEA:24452"/>
        <dbReference type="Rhea" id="RHEA-COMP:10208"/>
        <dbReference type="Rhea" id="RHEA-COMP:10311"/>
        <dbReference type="ChEBI" id="CHEBI:29973"/>
        <dbReference type="ChEBI" id="CHEBI:57856"/>
        <dbReference type="ChEBI" id="CHEBI:59789"/>
        <dbReference type="ChEBI" id="CHEBI:82795"/>
        <dbReference type="EC" id="2.1.1.80"/>
    </reaction>
</comment>
<organism evidence="7 8">
    <name type="scientific">SAR324 cluster bacterium</name>
    <dbReference type="NCBI Taxonomy" id="2024889"/>
    <lineage>
        <taxon>Bacteria</taxon>
        <taxon>Deltaproteobacteria</taxon>
        <taxon>SAR324 cluster</taxon>
    </lineage>
</organism>
<evidence type="ECO:0000313" key="7">
    <source>
        <dbReference type="EMBL" id="PCI30442.1"/>
    </source>
</evidence>
<feature type="domain" description="CheR-type methyltransferase" evidence="6">
    <location>
        <begin position="1"/>
        <end position="279"/>
    </location>
</feature>